<protein>
    <submittedName>
        <fullName evidence="1">Uncharacterized protein</fullName>
    </submittedName>
</protein>
<dbReference type="EMBL" id="MU394300">
    <property type="protein sequence ID" value="KAI6088593.1"/>
    <property type="molecule type" value="Genomic_DNA"/>
</dbReference>
<comment type="caution">
    <text evidence="1">The sequence shown here is derived from an EMBL/GenBank/DDBJ whole genome shotgun (WGS) entry which is preliminary data.</text>
</comment>
<accession>A0ACC0D7E6</accession>
<name>A0ACC0D7E6_9PEZI</name>
<reference evidence="1 2" key="1">
    <citation type="journal article" date="2022" name="New Phytol.">
        <title>Ecological generalism drives hyperdiversity of secondary metabolite gene clusters in xylarialean endophytes.</title>
        <authorList>
            <person name="Franco M.E.E."/>
            <person name="Wisecaver J.H."/>
            <person name="Arnold A.E."/>
            <person name="Ju Y.M."/>
            <person name="Slot J.C."/>
            <person name="Ahrendt S."/>
            <person name="Moore L.P."/>
            <person name="Eastman K.E."/>
            <person name="Scott K."/>
            <person name="Konkel Z."/>
            <person name="Mondo S.J."/>
            <person name="Kuo A."/>
            <person name="Hayes R.D."/>
            <person name="Haridas S."/>
            <person name="Andreopoulos B."/>
            <person name="Riley R."/>
            <person name="LaButti K."/>
            <person name="Pangilinan J."/>
            <person name="Lipzen A."/>
            <person name="Amirebrahimi M."/>
            <person name="Yan J."/>
            <person name="Adam C."/>
            <person name="Keymanesh K."/>
            <person name="Ng V."/>
            <person name="Louie K."/>
            <person name="Northen T."/>
            <person name="Drula E."/>
            <person name="Henrissat B."/>
            <person name="Hsieh H.M."/>
            <person name="Youens-Clark K."/>
            <person name="Lutzoni F."/>
            <person name="Miadlikowska J."/>
            <person name="Eastwood D.C."/>
            <person name="Hamelin R.C."/>
            <person name="Grigoriev I.V."/>
            <person name="U'Ren J.M."/>
        </authorList>
    </citation>
    <scope>NUCLEOTIDE SEQUENCE [LARGE SCALE GENOMIC DNA]</scope>
    <source>
        <strain evidence="1 2">ER1909</strain>
    </source>
</reference>
<keyword evidence="2" id="KW-1185">Reference proteome</keyword>
<evidence type="ECO:0000313" key="2">
    <source>
        <dbReference type="Proteomes" id="UP001497680"/>
    </source>
</evidence>
<evidence type="ECO:0000313" key="1">
    <source>
        <dbReference type="EMBL" id="KAI6088593.1"/>
    </source>
</evidence>
<dbReference type="Proteomes" id="UP001497680">
    <property type="component" value="Unassembled WGS sequence"/>
</dbReference>
<organism evidence="1 2">
    <name type="scientific">Hypoxylon rubiginosum</name>
    <dbReference type="NCBI Taxonomy" id="110542"/>
    <lineage>
        <taxon>Eukaryota</taxon>
        <taxon>Fungi</taxon>
        <taxon>Dikarya</taxon>
        <taxon>Ascomycota</taxon>
        <taxon>Pezizomycotina</taxon>
        <taxon>Sordariomycetes</taxon>
        <taxon>Xylariomycetidae</taxon>
        <taxon>Xylariales</taxon>
        <taxon>Hypoxylaceae</taxon>
        <taxon>Hypoxylon</taxon>
    </lineage>
</organism>
<sequence>MAAFQYDDTEVAVMDEDVSMGMNSDRHGQLGGNARFIERSALSKTRSLSDGGGTQLSPSPHILEASRRTSKDDTDSSLKKDRSQEISRSIDTNINTSTGATIGAGNAATPVTPRRPEFPMRGLSLQMSQCDSVSPVAAQTPNHVKLAPLSPKLDHSQIYASPTNILPRRSRGLDFSRAATSLHHSTLAEQSSPDSSPTIGGRAMNIPNRSHGRNDLQDQPTTSLWSMMGSQERINISSSVGSTNHPLASDSSSSSGDDDFMDEDMEDAIYTTPQPKINQSGSLPPGTGNNVVPWMPATSPAINSLQSFRARPRKQHKKKIRSLAALGFGPGTRPALSKSPPNNIVKEIRDVPLPHARRESISWAANQLHISGSESEERSMDTGEPIPRDGARGVIKRAVTRRGSLLPKTKGFARIRAALAEESTPVDSEVRREAEVIRQVRESDMDLEPRMPSNQSPTLDMPNISTTQSSPNLNTAQDPLDDIPEDDMMTDSGLSSSFKQQAMKNSKGKNFWETFSETSSVAGNRVTPPPSAFLPRGSSSGISEDVNMDSPSAGSGSLSAYGFGVSIGLVNGGPGSESQKSDTPQPTGSGSISQGGSVPPTAAEITRRINNKRRRDDDFDPHSFKRRAVSPGMNSVHNSPIMQSPLQRDMAPWGSRPGSNHGGDKASATPSENGSSGGRPTPGAATKGRVGFQGMTDTHDGLMRMSIE</sequence>
<gene>
    <name evidence="1" type="ORF">F4821DRAFT_233308</name>
</gene>
<proteinExistence type="predicted"/>